<dbReference type="InterPro" id="IPR003439">
    <property type="entry name" value="ABC_transporter-like_ATP-bd"/>
</dbReference>
<evidence type="ECO:0000259" key="3">
    <source>
        <dbReference type="PROSITE" id="PS50893"/>
    </source>
</evidence>
<dbReference type="PROSITE" id="PS50893">
    <property type="entry name" value="ABC_TRANSPORTER_2"/>
    <property type="match status" value="1"/>
</dbReference>
<accession>A0A672SII6</accession>
<reference evidence="4" key="2">
    <citation type="submission" date="2025-09" db="UniProtKB">
        <authorList>
            <consortium name="Ensembl"/>
        </authorList>
    </citation>
    <scope>IDENTIFICATION</scope>
</reference>
<evidence type="ECO:0000256" key="2">
    <source>
        <dbReference type="ARBA" id="ARBA00022840"/>
    </source>
</evidence>
<dbReference type="Ensembl" id="ENSSGRT00000108313.1">
    <property type="protein sequence ID" value="ENSSGRP00000101849.1"/>
    <property type="gene ID" value="ENSSGRG00000050662.1"/>
</dbReference>
<evidence type="ECO:0000313" key="5">
    <source>
        <dbReference type="Proteomes" id="UP000472262"/>
    </source>
</evidence>
<sequence length="271" mass="30370">MVLQEHSIGVVFVQTNCPQYATQPYHETLHLQVQNSWPEKGRVEFMGAVLAYQPGLPNALDGVNLEVLPGERVGIVGRTGSGKSSLFLALFRMVELNQGQILLDGVDISSVRLSNLRSKLAIIPQDPFLFSSSVPENLDPHGLHPDFHFGERGKSVSVGGAQGHLSRGIEGGRERHNFPWQLLCLARALLTEANLKYLSRTSLLPYKPHQSFLSHRLNTIMDSDRVLVMHAGKMEEFDSLLLCAKEKTLFSRNSYVEGKTEFKILYFQLRM</sequence>
<keyword evidence="1" id="KW-0547">Nucleotide-binding</keyword>
<dbReference type="GO" id="GO:0016020">
    <property type="term" value="C:membrane"/>
    <property type="evidence" value="ECO:0007669"/>
    <property type="project" value="TreeGrafter"/>
</dbReference>
<dbReference type="Proteomes" id="UP000472262">
    <property type="component" value="Unassembled WGS sequence"/>
</dbReference>
<dbReference type="AlphaFoldDB" id="A0A672SII6"/>
<feature type="domain" description="ABC transporter" evidence="3">
    <location>
        <begin position="43"/>
        <end position="256"/>
    </location>
</feature>
<keyword evidence="2" id="KW-0067">ATP-binding</keyword>
<proteinExistence type="predicted"/>
<dbReference type="GO" id="GO:0042626">
    <property type="term" value="F:ATPase-coupled transmembrane transporter activity"/>
    <property type="evidence" value="ECO:0007669"/>
    <property type="project" value="TreeGrafter"/>
</dbReference>
<dbReference type="Pfam" id="PF00005">
    <property type="entry name" value="ABC_tran"/>
    <property type="match status" value="1"/>
</dbReference>
<evidence type="ECO:0000256" key="1">
    <source>
        <dbReference type="ARBA" id="ARBA00022741"/>
    </source>
</evidence>
<dbReference type="GO" id="GO:0005524">
    <property type="term" value="F:ATP binding"/>
    <property type="evidence" value="ECO:0007669"/>
    <property type="project" value="UniProtKB-KW"/>
</dbReference>
<dbReference type="GO" id="GO:0016887">
    <property type="term" value="F:ATP hydrolysis activity"/>
    <property type="evidence" value="ECO:0007669"/>
    <property type="project" value="InterPro"/>
</dbReference>
<dbReference type="FunFam" id="3.40.50.300:FF:004162">
    <property type="entry name" value="ATP binding cassette subfamily C member 5"/>
    <property type="match status" value="1"/>
</dbReference>
<dbReference type="PANTHER" id="PTHR24223:SF330">
    <property type="entry name" value="ATP-BINDING CASSETTE SUB-FAMILY C MEMBER 10"/>
    <property type="match status" value="1"/>
</dbReference>
<keyword evidence="5" id="KW-1185">Reference proteome</keyword>
<evidence type="ECO:0000313" key="4">
    <source>
        <dbReference type="Ensembl" id="ENSSGRP00000101849.1"/>
    </source>
</evidence>
<dbReference type="OMA" id="RICVMAN"/>
<dbReference type="InParanoid" id="A0A672SII6"/>
<dbReference type="Gene3D" id="3.40.50.300">
    <property type="entry name" value="P-loop containing nucleotide triphosphate hydrolases"/>
    <property type="match status" value="1"/>
</dbReference>
<organism evidence="4 5">
    <name type="scientific">Sinocyclocheilus grahami</name>
    <name type="common">Dianchi golden-line fish</name>
    <name type="synonym">Barbus grahami</name>
    <dbReference type="NCBI Taxonomy" id="75366"/>
    <lineage>
        <taxon>Eukaryota</taxon>
        <taxon>Metazoa</taxon>
        <taxon>Chordata</taxon>
        <taxon>Craniata</taxon>
        <taxon>Vertebrata</taxon>
        <taxon>Euteleostomi</taxon>
        <taxon>Actinopterygii</taxon>
        <taxon>Neopterygii</taxon>
        <taxon>Teleostei</taxon>
        <taxon>Ostariophysi</taxon>
        <taxon>Cypriniformes</taxon>
        <taxon>Cyprinidae</taxon>
        <taxon>Cyprininae</taxon>
        <taxon>Sinocyclocheilus</taxon>
    </lineage>
</organism>
<dbReference type="PANTHER" id="PTHR24223">
    <property type="entry name" value="ATP-BINDING CASSETTE SUB-FAMILY C"/>
    <property type="match status" value="1"/>
</dbReference>
<dbReference type="InterPro" id="IPR050173">
    <property type="entry name" value="ABC_transporter_C-like"/>
</dbReference>
<protein>
    <recommendedName>
        <fullName evidence="3">ABC transporter domain-containing protein</fullName>
    </recommendedName>
</protein>
<reference evidence="4" key="1">
    <citation type="submission" date="2025-08" db="UniProtKB">
        <authorList>
            <consortium name="Ensembl"/>
        </authorList>
    </citation>
    <scope>IDENTIFICATION</scope>
</reference>
<dbReference type="SUPFAM" id="SSF52540">
    <property type="entry name" value="P-loop containing nucleoside triphosphate hydrolases"/>
    <property type="match status" value="1"/>
</dbReference>
<dbReference type="InterPro" id="IPR027417">
    <property type="entry name" value="P-loop_NTPase"/>
</dbReference>
<name>A0A672SII6_SINGR</name>